<keyword evidence="8 11" id="KW-0067">ATP-binding</keyword>
<keyword evidence="6 11" id="KW-0548">Nucleotidyltransferase</keyword>
<evidence type="ECO:0000256" key="10">
    <source>
        <dbReference type="ARBA" id="ARBA00048721"/>
    </source>
</evidence>
<dbReference type="RefSeq" id="WP_394010006.1">
    <property type="nucleotide sequence ID" value="NZ_JBAFUR010000005.1"/>
</dbReference>
<dbReference type="InterPro" id="IPR014729">
    <property type="entry name" value="Rossmann-like_a/b/a_fold"/>
</dbReference>
<reference evidence="14 15" key="1">
    <citation type="submission" date="2024-02" db="EMBL/GenBank/DDBJ databases">
        <title>Expansion and revision of Xanthobacter and proposal of Roseixanthobacter gen. nov.</title>
        <authorList>
            <person name="Soltysiak M.P.M."/>
            <person name="Jalihal A."/>
            <person name="Ory A."/>
            <person name="Chrisophersen C."/>
            <person name="Lee A.D."/>
            <person name="Boulton J."/>
            <person name="Springer M."/>
        </authorList>
    </citation>
    <scope>NUCLEOTIDE SEQUENCE [LARGE SCALE GENOMIC DNA]</scope>
    <source>
        <strain evidence="14 15">CB5</strain>
    </source>
</reference>
<keyword evidence="9 11" id="KW-0520">NAD</keyword>
<evidence type="ECO:0000256" key="9">
    <source>
        <dbReference type="ARBA" id="ARBA00023027"/>
    </source>
</evidence>
<evidence type="ECO:0000256" key="4">
    <source>
        <dbReference type="ARBA" id="ARBA00022642"/>
    </source>
</evidence>
<feature type="region of interest" description="Disordered" evidence="12">
    <location>
        <begin position="205"/>
        <end position="225"/>
    </location>
</feature>
<dbReference type="CDD" id="cd02165">
    <property type="entry name" value="NMNAT"/>
    <property type="match status" value="1"/>
</dbReference>
<protein>
    <recommendedName>
        <fullName evidence="11">Probable nicotinate-nucleotide adenylyltransferase</fullName>
        <ecNumber evidence="11">2.7.7.18</ecNumber>
    </recommendedName>
    <alternativeName>
        <fullName evidence="11">Deamido-NAD(+) diphosphorylase</fullName>
    </alternativeName>
    <alternativeName>
        <fullName evidence="11">Deamido-NAD(+) pyrophosphorylase</fullName>
    </alternativeName>
    <alternativeName>
        <fullName evidence="11">Nicotinate mononucleotide adenylyltransferase</fullName>
        <shortName evidence="11">NaMN adenylyltransferase</shortName>
    </alternativeName>
</protein>
<comment type="catalytic activity">
    <reaction evidence="10 11">
        <text>nicotinate beta-D-ribonucleotide + ATP + H(+) = deamido-NAD(+) + diphosphate</text>
        <dbReference type="Rhea" id="RHEA:22860"/>
        <dbReference type="ChEBI" id="CHEBI:15378"/>
        <dbReference type="ChEBI" id="CHEBI:30616"/>
        <dbReference type="ChEBI" id="CHEBI:33019"/>
        <dbReference type="ChEBI" id="CHEBI:57502"/>
        <dbReference type="ChEBI" id="CHEBI:58437"/>
        <dbReference type="EC" id="2.7.7.18"/>
    </reaction>
</comment>
<organism evidence="14 15">
    <name type="scientific">Xanthobacter aminoxidans</name>
    <dbReference type="NCBI Taxonomy" id="186280"/>
    <lineage>
        <taxon>Bacteria</taxon>
        <taxon>Pseudomonadati</taxon>
        <taxon>Pseudomonadota</taxon>
        <taxon>Alphaproteobacteria</taxon>
        <taxon>Hyphomicrobiales</taxon>
        <taxon>Xanthobacteraceae</taxon>
        <taxon>Xanthobacter</taxon>
    </lineage>
</organism>
<feature type="compositionally biased region" description="Basic and acidic residues" evidence="12">
    <location>
        <begin position="216"/>
        <end position="225"/>
    </location>
</feature>
<name>A0ABW6ZK96_9HYPH</name>
<dbReference type="Pfam" id="PF01467">
    <property type="entry name" value="CTP_transf_like"/>
    <property type="match status" value="1"/>
</dbReference>
<keyword evidence="7 11" id="KW-0547">Nucleotide-binding</keyword>
<dbReference type="InterPro" id="IPR005248">
    <property type="entry name" value="NadD/NMNAT"/>
</dbReference>
<comment type="function">
    <text evidence="1 11">Catalyzes the reversible adenylation of nicotinate mononucleotide (NaMN) to nicotinic acid adenine dinucleotide (NaAD).</text>
</comment>
<dbReference type="Proteomes" id="UP001604043">
    <property type="component" value="Unassembled WGS sequence"/>
</dbReference>
<dbReference type="EMBL" id="JBAFUR010000005">
    <property type="protein sequence ID" value="MFG1254274.1"/>
    <property type="molecule type" value="Genomic_DNA"/>
</dbReference>
<evidence type="ECO:0000256" key="8">
    <source>
        <dbReference type="ARBA" id="ARBA00022840"/>
    </source>
</evidence>
<evidence type="ECO:0000256" key="7">
    <source>
        <dbReference type="ARBA" id="ARBA00022741"/>
    </source>
</evidence>
<sequence length="225" mass="24506">MSSGPVVEPVTSRAARRLPFVTQGLRVGLFGGSFNPAHGAHRAASLLALRRLGLDRVWWLVTPGNPLKDNRALPPLEERIAIARAVARHPRIDVTGFEAGIGTRYTYETLAYLVRRLPGVRFVWIMGADNLAHFDRWQHWRGIADLVPIAVVDRMGQSLAATASPAAQALARYRLGEHEARLLADCAPPAWVFLHGLKSPLSSTGIRAARGGQGGHEIEAARHTS</sequence>
<evidence type="ECO:0000256" key="6">
    <source>
        <dbReference type="ARBA" id="ARBA00022695"/>
    </source>
</evidence>
<gene>
    <name evidence="11" type="primary">nadD</name>
    <name evidence="14" type="ORF">V5F30_18830</name>
</gene>
<dbReference type="HAMAP" id="MF_00244">
    <property type="entry name" value="NaMN_adenylyltr"/>
    <property type="match status" value="1"/>
</dbReference>
<evidence type="ECO:0000313" key="14">
    <source>
        <dbReference type="EMBL" id="MFG1254274.1"/>
    </source>
</evidence>
<evidence type="ECO:0000256" key="1">
    <source>
        <dbReference type="ARBA" id="ARBA00002324"/>
    </source>
</evidence>
<feature type="domain" description="Cytidyltransferase-like" evidence="13">
    <location>
        <begin position="29"/>
        <end position="208"/>
    </location>
</feature>
<evidence type="ECO:0000313" key="15">
    <source>
        <dbReference type="Proteomes" id="UP001604043"/>
    </source>
</evidence>
<keyword evidence="4 11" id="KW-0662">Pyridine nucleotide biosynthesis</keyword>
<evidence type="ECO:0000259" key="13">
    <source>
        <dbReference type="Pfam" id="PF01467"/>
    </source>
</evidence>
<evidence type="ECO:0000256" key="12">
    <source>
        <dbReference type="SAM" id="MobiDB-lite"/>
    </source>
</evidence>
<dbReference type="NCBIfam" id="NF000845">
    <property type="entry name" value="PRK00071.2-4"/>
    <property type="match status" value="1"/>
</dbReference>
<evidence type="ECO:0000256" key="5">
    <source>
        <dbReference type="ARBA" id="ARBA00022679"/>
    </source>
</evidence>
<evidence type="ECO:0000256" key="11">
    <source>
        <dbReference type="HAMAP-Rule" id="MF_00244"/>
    </source>
</evidence>
<dbReference type="InterPro" id="IPR004821">
    <property type="entry name" value="Cyt_trans-like"/>
</dbReference>
<evidence type="ECO:0000256" key="2">
    <source>
        <dbReference type="ARBA" id="ARBA00005019"/>
    </source>
</evidence>
<dbReference type="SUPFAM" id="SSF52374">
    <property type="entry name" value="Nucleotidylyl transferase"/>
    <property type="match status" value="1"/>
</dbReference>
<dbReference type="GO" id="GO:0004515">
    <property type="term" value="F:nicotinate-nucleotide adenylyltransferase activity"/>
    <property type="evidence" value="ECO:0007669"/>
    <property type="project" value="UniProtKB-EC"/>
</dbReference>
<comment type="caution">
    <text evidence="14">The sequence shown here is derived from an EMBL/GenBank/DDBJ whole genome shotgun (WGS) entry which is preliminary data.</text>
</comment>
<dbReference type="PANTHER" id="PTHR39321:SF3">
    <property type="entry name" value="PHOSPHOPANTETHEINE ADENYLYLTRANSFERASE"/>
    <property type="match status" value="1"/>
</dbReference>
<proteinExistence type="inferred from homology"/>
<dbReference type="NCBIfam" id="TIGR00482">
    <property type="entry name" value="nicotinate (nicotinamide) nucleotide adenylyltransferase"/>
    <property type="match status" value="1"/>
</dbReference>
<keyword evidence="15" id="KW-1185">Reference proteome</keyword>
<comment type="pathway">
    <text evidence="2 11">Cofactor biosynthesis; NAD(+) biosynthesis; deamido-NAD(+) from nicotinate D-ribonucleotide: step 1/1.</text>
</comment>
<keyword evidence="5 11" id="KW-0808">Transferase</keyword>
<comment type="similarity">
    <text evidence="3 11">Belongs to the NadD family.</text>
</comment>
<evidence type="ECO:0000256" key="3">
    <source>
        <dbReference type="ARBA" id="ARBA00009014"/>
    </source>
</evidence>
<accession>A0ABW6ZK96</accession>
<dbReference type="Gene3D" id="3.40.50.620">
    <property type="entry name" value="HUPs"/>
    <property type="match status" value="1"/>
</dbReference>
<dbReference type="NCBIfam" id="NF000843">
    <property type="entry name" value="PRK00071.2-2"/>
    <property type="match status" value="1"/>
</dbReference>
<dbReference type="PANTHER" id="PTHR39321">
    <property type="entry name" value="NICOTINATE-NUCLEOTIDE ADENYLYLTRANSFERASE-RELATED"/>
    <property type="match status" value="1"/>
</dbReference>
<dbReference type="EC" id="2.7.7.18" evidence="11"/>